<dbReference type="InterPro" id="IPR014225">
    <property type="entry name" value="Spore_II_D_firmicutes"/>
</dbReference>
<dbReference type="Proteomes" id="UP000007488">
    <property type="component" value="Chromosome"/>
</dbReference>
<dbReference type="PANTHER" id="PTHR30032">
    <property type="entry name" value="N-ACETYLMURAMOYL-L-ALANINE AMIDASE-RELATED"/>
    <property type="match status" value="1"/>
</dbReference>
<dbReference type="GO" id="GO:0030288">
    <property type="term" value="C:outer membrane-bounded periplasmic space"/>
    <property type="evidence" value="ECO:0007669"/>
    <property type="project" value="TreeGrafter"/>
</dbReference>
<accession>F0T2A2</accession>
<dbReference type="HOGENOM" id="CLU_021203_1_1_9"/>
<keyword evidence="4" id="KW-1185">Reference proteome</keyword>
<dbReference type="NCBIfam" id="TIGR02870">
    <property type="entry name" value="spore_II_D"/>
    <property type="match status" value="1"/>
</dbReference>
<dbReference type="eggNOG" id="COG2385">
    <property type="taxonomic scope" value="Bacteria"/>
</dbReference>
<keyword evidence="1" id="KW-0472">Membrane</keyword>
<organism evidence="3 4">
    <name type="scientific">Syntrophobotulus glycolicus (strain DSM 8271 / FlGlyR)</name>
    <dbReference type="NCBI Taxonomy" id="645991"/>
    <lineage>
        <taxon>Bacteria</taxon>
        <taxon>Bacillati</taxon>
        <taxon>Bacillota</taxon>
        <taxon>Clostridia</taxon>
        <taxon>Eubacteriales</taxon>
        <taxon>Desulfitobacteriaceae</taxon>
        <taxon>Syntrophobotulus</taxon>
    </lineage>
</organism>
<reference evidence="4" key="2">
    <citation type="submission" date="2011-02" db="EMBL/GenBank/DDBJ databases">
        <title>The complete genome of Syntrophobotulus glycolicus DSM 8271.</title>
        <authorList>
            <person name="Lucas S."/>
            <person name="Copeland A."/>
            <person name="Lapidus A."/>
            <person name="Bruce D."/>
            <person name="Goodwin L."/>
            <person name="Pitluck S."/>
            <person name="Kyrpides N."/>
            <person name="Mavromatis K."/>
            <person name="Pagani I."/>
            <person name="Ivanova N."/>
            <person name="Mikhailova N."/>
            <person name="Chertkov O."/>
            <person name="Held B."/>
            <person name="Detter J.C."/>
            <person name="Tapia R."/>
            <person name="Han C."/>
            <person name="Land M."/>
            <person name="Hauser L."/>
            <person name="Markowitz V."/>
            <person name="Cheng J.-F."/>
            <person name="Hugenholtz P."/>
            <person name="Woyke T."/>
            <person name="Wu D."/>
            <person name="Spring S."/>
            <person name="Schroeder M."/>
            <person name="Brambilla E."/>
            <person name="Klenk H.-P."/>
            <person name="Eisen J.A."/>
        </authorList>
    </citation>
    <scope>NUCLEOTIDE SEQUENCE [LARGE SCALE GENOMIC DNA]</scope>
    <source>
        <strain evidence="4">DSM 8271 / FlGlyR</strain>
    </source>
</reference>
<protein>
    <submittedName>
        <fullName evidence="3">Stage II sporulation protein D</fullName>
    </submittedName>
</protein>
<dbReference type="NCBIfam" id="TIGR02669">
    <property type="entry name" value="SpoIID_LytB"/>
    <property type="match status" value="1"/>
</dbReference>
<dbReference type="STRING" id="645991.Sgly_3267"/>
<dbReference type="RefSeq" id="WP_013626255.1">
    <property type="nucleotide sequence ID" value="NC_015172.1"/>
</dbReference>
<dbReference type="PANTHER" id="PTHR30032:SF4">
    <property type="entry name" value="AMIDASE ENHANCER"/>
    <property type="match status" value="1"/>
</dbReference>
<evidence type="ECO:0000259" key="2">
    <source>
        <dbReference type="Pfam" id="PF08486"/>
    </source>
</evidence>
<dbReference type="InterPro" id="IPR013693">
    <property type="entry name" value="SpoIID/LytB_N"/>
</dbReference>
<dbReference type="KEGG" id="sgy:Sgly_3267"/>
<reference evidence="3 4" key="1">
    <citation type="journal article" date="2011" name="Stand. Genomic Sci.">
        <title>Complete genome sequence of Syntrophobotulus glycolicus type strain (FlGlyR).</title>
        <authorList>
            <person name="Han C."/>
            <person name="Mwirichia R."/>
            <person name="Chertkov O."/>
            <person name="Held B."/>
            <person name="Lapidus A."/>
            <person name="Nolan M."/>
            <person name="Lucas S."/>
            <person name="Hammon N."/>
            <person name="Deshpande S."/>
            <person name="Cheng J.F."/>
            <person name="Tapia R."/>
            <person name="Goodwin L."/>
            <person name="Pitluck S."/>
            <person name="Huntemann M."/>
            <person name="Liolios K."/>
            <person name="Ivanova N."/>
            <person name="Pagani I."/>
            <person name="Mavromatis K."/>
            <person name="Ovchinikova G."/>
            <person name="Pati A."/>
            <person name="Chen A."/>
            <person name="Palaniappan K."/>
            <person name="Land M."/>
            <person name="Hauser L."/>
            <person name="Brambilla E.M."/>
            <person name="Rohde M."/>
            <person name="Spring S."/>
            <person name="Sikorski J."/>
            <person name="Goker M."/>
            <person name="Woyke T."/>
            <person name="Bristow J."/>
            <person name="Eisen J.A."/>
            <person name="Markowitz V."/>
            <person name="Hugenholtz P."/>
            <person name="Kyrpides N.C."/>
            <person name="Klenk H.P."/>
            <person name="Detter J.C."/>
        </authorList>
    </citation>
    <scope>NUCLEOTIDE SEQUENCE [LARGE SCALE GENOMIC DNA]</scope>
    <source>
        <strain evidence="4">DSM 8271 / FlGlyR</strain>
    </source>
</reference>
<sequence>MRIRRYIRIKKGLPIFLLAGTLCVLISFFIAAILNQIEKNQNDTVRVLMPDGKMKKMELEDYLVGVLAAEMPAEFEPEALKAQAVAARTYVLKRKEDSKDLADYDVDTTEKTQAWCSNREMSDKWGFFKYWQYKEKLSRAVQATKGKVITYRGKKIEALFFSSCGRKPTEFSQEVWGNKVNYLVSVSSEESNSARSAAKQDYDIPTFYQLLGIKDSAGSFSKTDIVVMQKTGSGRIKQLTVKGKRFESKDFRSKLKLNSTDFEWTVSQNKIIFTVYGKGHGVGMSQYGANDMAKAGRNFEEILKHYYTGTEISQVEK</sequence>
<feature type="transmembrane region" description="Helical" evidence="1">
    <location>
        <begin position="12"/>
        <end position="34"/>
    </location>
</feature>
<dbReference type="AlphaFoldDB" id="F0T2A2"/>
<name>F0T2A2_SYNGF</name>
<dbReference type="InterPro" id="IPR051922">
    <property type="entry name" value="Bact_Sporulation_Assoc"/>
</dbReference>
<keyword evidence="1" id="KW-0812">Transmembrane</keyword>
<feature type="domain" description="Sporulation stage II protein D amidase enhancer LytB N-terminal" evidence="2">
    <location>
        <begin position="53"/>
        <end position="151"/>
    </location>
</feature>
<evidence type="ECO:0000313" key="4">
    <source>
        <dbReference type="Proteomes" id="UP000007488"/>
    </source>
</evidence>
<dbReference type="InterPro" id="IPR013486">
    <property type="entry name" value="SpoIID/LytB"/>
</dbReference>
<dbReference type="GO" id="GO:0030435">
    <property type="term" value="P:sporulation resulting in formation of a cellular spore"/>
    <property type="evidence" value="ECO:0007669"/>
    <property type="project" value="InterPro"/>
</dbReference>
<gene>
    <name evidence="3" type="ordered locus">Sgly_3267</name>
</gene>
<proteinExistence type="predicted"/>
<evidence type="ECO:0000256" key="1">
    <source>
        <dbReference type="SAM" id="Phobius"/>
    </source>
</evidence>
<dbReference type="Pfam" id="PF08486">
    <property type="entry name" value="SpoIID"/>
    <property type="match status" value="1"/>
</dbReference>
<keyword evidence="1" id="KW-1133">Transmembrane helix</keyword>
<dbReference type="EMBL" id="CP002547">
    <property type="protein sequence ID" value="ADY57530.1"/>
    <property type="molecule type" value="Genomic_DNA"/>
</dbReference>
<evidence type="ECO:0000313" key="3">
    <source>
        <dbReference type="EMBL" id="ADY57530.1"/>
    </source>
</evidence>
<dbReference type="OrthoDB" id="9794671at2"/>